<sequence>MRTLAPNKHSKGNKDGHVVGHFLNAPLCPNASRTGHGRELSQSRTVTDENRQEKGRRQKGRFPLSESKLDNDVRSKLDDDSTITNALRSTADRQR</sequence>
<feature type="compositionally biased region" description="Basic and acidic residues" evidence="1">
    <location>
        <begin position="36"/>
        <end position="55"/>
    </location>
</feature>
<keyword evidence="3" id="KW-1185">Reference proteome</keyword>
<evidence type="ECO:0000313" key="2">
    <source>
        <dbReference type="EMBL" id="KAK9753117.1"/>
    </source>
</evidence>
<dbReference type="Proteomes" id="UP001458880">
    <property type="component" value="Unassembled WGS sequence"/>
</dbReference>
<feature type="compositionally biased region" description="Basic and acidic residues" evidence="1">
    <location>
        <begin position="67"/>
        <end position="79"/>
    </location>
</feature>
<accession>A0AAW1N2S8</accession>
<evidence type="ECO:0000313" key="3">
    <source>
        <dbReference type="Proteomes" id="UP001458880"/>
    </source>
</evidence>
<gene>
    <name evidence="2" type="ORF">QE152_g3587</name>
</gene>
<proteinExistence type="predicted"/>
<evidence type="ECO:0000256" key="1">
    <source>
        <dbReference type="SAM" id="MobiDB-lite"/>
    </source>
</evidence>
<protein>
    <submittedName>
        <fullName evidence="2">Uncharacterized protein</fullName>
    </submittedName>
</protein>
<comment type="caution">
    <text evidence="2">The sequence shown here is derived from an EMBL/GenBank/DDBJ whole genome shotgun (WGS) entry which is preliminary data.</text>
</comment>
<organism evidence="2 3">
    <name type="scientific">Popillia japonica</name>
    <name type="common">Japanese beetle</name>
    <dbReference type="NCBI Taxonomy" id="7064"/>
    <lineage>
        <taxon>Eukaryota</taxon>
        <taxon>Metazoa</taxon>
        <taxon>Ecdysozoa</taxon>
        <taxon>Arthropoda</taxon>
        <taxon>Hexapoda</taxon>
        <taxon>Insecta</taxon>
        <taxon>Pterygota</taxon>
        <taxon>Neoptera</taxon>
        <taxon>Endopterygota</taxon>
        <taxon>Coleoptera</taxon>
        <taxon>Polyphaga</taxon>
        <taxon>Scarabaeiformia</taxon>
        <taxon>Scarabaeidae</taxon>
        <taxon>Rutelinae</taxon>
        <taxon>Popillia</taxon>
    </lineage>
</organism>
<reference evidence="2 3" key="1">
    <citation type="journal article" date="2024" name="BMC Genomics">
        <title>De novo assembly and annotation of Popillia japonica's genome with initial clues to its potential as an invasive pest.</title>
        <authorList>
            <person name="Cucini C."/>
            <person name="Boschi S."/>
            <person name="Funari R."/>
            <person name="Cardaioli E."/>
            <person name="Iannotti N."/>
            <person name="Marturano G."/>
            <person name="Paoli F."/>
            <person name="Bruttini M."/>
            <person name="Carapelli A."/>
            <person name="Frati F."/>
            <person name="Nardi F."/>
        </authorList>
    </citation>
    <scope>NUCLEOTIDE SEQUENCE [LARGE SCALE GENOMIC DNA]</scope>
    <source>
        <strain evidence="2">DMR45628</strain>
    </source>
</reference>
<name>A0AAW1N2S8_POPJA</name>
<feature type="region of interest" description="Disordered" evidence="1">
    <location>
        <begin position="1"/>
        <end position="95"/>
    </location>
</feature>
<dbReference type="AlphaFoldDB" id="A0AAW1N2S8"/>
<dbReference type="EMBL" id="JASPKY010000015">
    <property type="protein sequence ID" value="KAK9753117.1"/>
    <property type="molecule type" value="Genomic_DNA"/>
</dbReference>